<dbReference type="AlphaFoldDB" id="A0A937D6J1"/>
<accession>A0A937D6J1</accession>
<name>A0A937D6J1_9BURK</name>
<dbReference type="Proteomes" id="UP000613011">
    <property type="component" value="Unassembled WGS sequence"/>
</dbReference>
<keyword evidence="2" id="KW-1185">Reference proteome</keyword>
<dbReference type="EMBL" id="JAEQNA010000007">
    <property type="protein sequence ID" value="MBL0422362.1"/>
    <property type="molecule type" value="Genomic_DNA"/>
</dbReference>
<comment type="caution">
    <text evidence="1">The sequence shown here is derived from an EMBL/GenBank/DDBJ whole genome shotgun (WGS) entry which is preliminary data.</text>
</comment>
<evidence type="ECO:0000313" key="2">
    <source>
        <dbReference type="Proteomes" id="UP000613011"/>
    </source>
</evidence>
<protein>
    <submittedName>
        <fullName evidence="1">Uncharacterized protein</fullName>
    </submittedName>
</protein>
<organism evidence="1 2">
    <name type="scientific">Ramlibacter aurantiacus</name>
    <dbReference type="NCBI Taxonomy" id="2801330"/>
    <lineage>
        <taxon>Bacteria</taxon>
        <taxon>Pseudomonadati</taxon>
        <taxon>Pseudomonadota</taxon>
        <taxon>Betaproteobacteria</taxon>
        <taxon>Burkholderiales</taxon>
        <taxon>Comamonadaceae</taxon>
        <taxon>Ramlibacter</taxon>
    </lineage>
</organism>
<evidence type="ECO:0000313" key="1">
    <source>
        <dbReference type="EMBL" id="MBL0422362.1"/>
    </source>
</evidence>
<sequence length="78" mass="8750">MTLDEYNEAVRQILAEQQEIAQSTAQLAMSGKANPTSTEFTQLMTQQWSLVQRMTQLNMDLMLGIMAPQAGSTSQKKR</sequence>
<reference evidence="1" key="1">
    <citation type="submission" date="2021-01" db="EMBL/GenBank/DDBJ databases">
        <title>Ramlibacter sp. strain AW1 16S ribosomal RNA gene Genome sequencing and assembly.</title>
        <authorList>
            <person name="Kang M."/>
        </authorList>
    </citation>
    <scope>NUCLEOTIDE SEQUENCE</scope>
    <source>
        <strain evidence="1">AW1</strain>
    </source>
</reference>
<gene>
    <name evidence="1" type="ORF">JI739_18585</name>
</gene>
<dbReference type="RefSeq" id="WP_201685420.1">
    <property type="nucleotide sequence ID" value="NZ_JAEQNA010000007.1"/>
</dbReference>
<proteinExistence type="predicted"/>